<dbReference type="Proteomes" id="UP000887578">
    <property type="component" value="Unplaced"/>
</dbReference>
<dbReference type="PROSITE" id="PS50041">
    <property type="entry name" value="C_TYPE_LECTIN_2"/>
    <property type="match status" value="4"/>
</dbReference>
<evidence type="ECO:0000256" key="1">
    <source>
        <dbReference type="SAM" id="SignalP"/>
    </source>
</evidence>
<dbReference type="Gene3D" id="3.10.100.10">
    <property type="entry name" value="Mannose-Binding Protein A, subunit A"/>
    <property type="match status" value="4"/>
</dbReference>
<dbReference type="InterPro" id="IPR050111">
    <property type="entry name" value="C-type_lectin/snaclec_domain"/>
</dbReference>
<dbReference type="Pfam" id="PF00059">
    <property type="entry name" value="Lectin_C"/>
    <property type="match status" value="4"/>
</dbReference>
<evidence type="ECO:0000259" key="2">
    <source>
        <dbReference type="PROSITE" id="PS50041"/>
    </source>
</evidence>
<dbReference type="InterPro" id="IPR016186">
    <property type="entry name" value="C-type_lectin-like/link_sf"/>
</dbReference>
<keyword evidence="1" id="KW-0732">Signal</keyword>
<feature type="chain" id="PRO_5036712203" evidence="1">
    <location>
        <begin position="20"/>
        <end position="657"/>
    </location>
</feature>
<proteinExistence type="predicted"/>
<dbReference type="CDD" id="cd00037">
    <property type="entry name" value="CLECT"/>
    <property type="match status" value="2"/>
</dbReference>
<feature type="signal peptide" evidence="1">
    <location>
        <begin position="1"/>
        <end position="19"/>
    </location>
</feature>
<feature type="domain" description="C-type lectin" evidence="2">
    <location>
        <begin position="28"/>
        <end position="148"/>
    </location>
</feature>
<organism evidence="3 4">
    <name type="scientific">Panagrolaimus davidi</name>
    <dbReference type="NCBI Taxonomy" id="227884"/>
    <lineage>
        <taxon>Eukaryota</taxon>
        <taxon>Metazoa</taxon>
        <taxon>Ecdysozoa</taxon>
        <taxon>Nematoda</taxon>
        <taxon>Chromadorea</taxon>
        <taxon>Rhabditida</taxon>
        <taxon>Tylenchina</taxon>
        <taxon>Panagrolaimomorpha</taxon>
        <taxon>Panagrolaimoidea</taxon>
        <taxon>Panagrolaimidae</taxon>
        <taxon>Panagrolaimus</taxon>
    </lineage>
</organism>
<evidence type="ECO:0000313" key="4">
    <source>
        <dbReference type="WBParaSite" id="PDA_v2.g7620.t1"/>
    </source>
</evidence>
<feature type="domain" description="C-type lectin" evidence="2">
    <location>
        <begin position="186"/>
        <end position="304"/>
    </location>
</feature>
<sequence>MFLNVLIYFLFVFVSYCFADCPDGWTFWNENCYKVYENSNWKDAESQCQLGSAHLTSIHSHEEILFVADLMNHPGADACSAPPQGWIGLHSEDNFTSWKWIDGTPTDYQYWYPTQPNRIGNCTYMHIAPICGNKIGMFANSIRCNEKLAKFVCKKKSEESNKSKLATIPKSITSEPSYCMEGWTFWNGKCYGVFYDANWYVAEAHCSDYGAHLASIHSHEENLFVADLAQHPGATACASDPQGWIGLFRYENEWYWSDETPAEYLNWFPNQPQAEAGNVCVYIHLAPICNGKMGKYANAVPCDKVLKKYICKKDPEIKDDEKAKIIVPKTITLVSKKESCPEGWIFWNENCYKLYENSNWFDAESQCKLDSAHLASIHSHDENLFLADLMNHPGADACSAPPQGWIGLYTDDDFKSMKWADGTPIDYQYWHPNQPILAAYAGNCIYMHIAPICGNKIGMFANSIRCNEKLAKFVCKKKPLQNNNKIAVSDPVVLTPKLNDCLNGWSFWNGSCYKVFENANWFEAEKQCKMHHAHLASIHSVEENLYLADLAEHPDHACAVAPQGWIGLIRENNQWKWADGTSATNLNWFPNQPQKEAANNCAYMHLAPICNGKMGKLANAALCDQVLQKFICKTSPSKSAELIMEQPKEVELPKVIT</sequence>
<name>A0A914QUH0_9BILA</name>
<feature type="domain" description="C-type lectin" evidence="2">
    <location>
        <begin position="508"/>
        <end position="604"/>
    </location>
</feature>
<dbReference type="PANTHER" id="PTHR22803">
    <property type="entry name" value="MANNOSE, PHOSPHOLIPASE, LECTIN RECEPTOR RELATED"/>
    <property type="match status" value="1"/>
</dbReference>
<protein>
    <submittedName>
        <fullName evidence="4">C-type lectin domain-containing protein</fullName>
    </submittedName>
</protein>
<dbReference type="WBParaSite" id="PDA_v2.g7620.t1">
    <property type="protein sequence ID" value="PDA_v2.g7620.t1"/>
    <property type="gene ID" value="PDA_v2.g7620"/>
</dbReference>
<evidence type="ECO:0000313" key="3">
    <source>
        <dbReference type="Proteomes" id="UP000887578"/>
    </source>
</evidence>
<dbReference type="SUPFAM" id="SSF56436">
    <property type="entry name" value="C-type lectin-like"/>
    <property type="match status" value="4"/>
</dbReference>
<reference evidence="4" key="1">
    <citation type="submission" date="2022-11" db="UniProtKB">
        <authorList>
            <consortium name="WormBaseParasite"/>
        </authorList>
    </citation>
    <scope>IDENTIFICATION</scope>
</reference>
<feature type="domain" description="C-type lectin" evidence="2">
    <location>
        <begin position="347"/>
        <end position="470"/>
    </location>
</feature>
<dbReference type="InterPro" id="IPR001304">
    <property type="entry name" value="C-type_lectin-like"/>
</dbReference>
<accession>A0A914QUH0</accession>
<dbReference type="InterPro" id="IPR016187">
    <property type="entry name" value="CTDL_fold"/>
</dbReference>
<dbReference type="SMART" id="SM00034">
    <property type="entry name" value="CLECT"/>
    <property type="match status" value="4"/>
</dbReference>
<keyword evidence="3" id="KW-1185">Reference proteome</keyword>
<dbReference type="AlphaFoldDB" id="A0A914QUH0"/>